<evidence type="ECO:0000256" key="1">
    <source>
        <dbReference type="ARBA" id="ARBA00004651"/>
    </source>
</evidence>
<feature type="transmembrane region" description="Helical" evidence="6">
    <location>
        <begin position="188"/>
        <end position="208"/>
    </location>
</feature>
<dbReference type="OrthoDB" id="4167046at2"/>
<dbReference type="SUPFAM" id="SSF103481">
    <property type="entry name" value="Multidrug resistance efflux transporter EmrE"/>
    <property type="match status" value="2"/>
</dbReference>
<dbReference type="EMBL" id="CP027668">
    <property type="protein sequence ID" value="AVO44911.1"/>
    <property type="molecule type" value="Genomic_DNA"/>
</dbReference>
<keyword evidence="3 6" id="KW-0812">Transmembrane</keyword>
<gene>
    <name evidence="8" type="ORF">C6569_07445</name>
</gene>
<feature type="domain" description="EamA" evidence="7">
    <location>
        <begin position="10"/>
        <end position="143"/>
    </location>
</feature>
<evidence type="ECO:0000259" key="7">
    <source>
        <dbReference type="Pfam" id="PF00892"/>
    </source>
</evidence>
<feature type="domain" description="EamA" evidence="7">
    <location>
        <begin position="158"/>
        <end position="293"/>
    </location>
</feature>
<comment type="subcellular location">
    <subcellularLocation>
        <location evidence="1">Cell membrane</location>
        <topology evidence="1">Multi-pass membrane protein</topology>
    </subcellularLocation>
</comment>
<keyword evidence="4 6" id="KW-1133">Transmembrane helix</keyword>
<dbReference type="AlphaFoldDB" id="A0A2S0NAF4"/>
<accession>A0A2S0NAF4</accession>
<evidence type="ECO:0000256" key="6">
    <source>
        <dbReference type="SAM" id="Phobius"/>
    </source>
</evidence>
<evidence type="ECO:0000256" key="4">
    <source>
        <dbReference type="ARBA" id="ARBA00022989"/>
    </source>
</evidence>
<feature type="transmembrane region" description="Helical" evidence="6">
    <location>
        <begin position="220"/>
        <end position="243"/>
    </location>
</feature>
<keyword evidence="2" id="KW-1003">Cell membrane</keyword>
<dbReference type="Pfam" id="PF00892">
    <property type="entry name" value="EamA"/>
    <property type="match status" value="2"/>
</dbReference>
<dbReference type="PANTHER" id="PTHR42920">
    <property type="entry name" value="OS03G0707200 PROTEIN-RELATED"/>
    <property type="match status" value="1"/>
</dbReference>
<dbReference type="InterPro" id="IPR000620">
    <property type="entry name" value="EamA_dom"/>
</dbReference>
<keyword evidence="5 6" id="KW-0472">Membrane</keyword>
<name>A0A2S0NAF4_9HYPH</name>
<dbReference type="InterPro" id="IPR037185">
    <property type="entry name" value="EmrE-like"/>
</dbReference>
<dbReference type="InterPro" id="IPR051258">
    <property type="entry name" value="Diverse_Substrate_Transporter"/>
</dbReference>
<evidence type="ECO:0000256" key="2">
    <source>
        <dbReference type="ARBA" id="ARBA00022475"/>
    </source>
</evidence>
<feature type="transmembrane region" description="Helical" evidence="6">
    <location>
        <begin position="279"/>
        <end position="301"/>
    </location>
</feature>
<protein>
    <submittedName>
        <fullName evidence="8">EamA/RhaT family transporter</fullName>
    </submittedName>
</protein>
<evidence type="ECO:0000256" key="5">
    <source>
        <dbReference type="ARBA" id="ARBA00023136"/>
    </source>
</evidence>
<dbReference type="KEGG" id="phr:C6569_07445"/>
<dbReference type="RefSeq" id="WP_106748252.1">
    <property type="nucleotide sequence ID" value="NZ_CP027668.1"/>
</dbReference>
<organism evidence="8 9">
    <name type="scientific">Phreatobacter cathodiphilus</name>
    <dbReference type="NCBI Taxonomy" id="1868589"/>
    <lineage>
        <taxon>Bacteria</taxon>
        <taxon>Pseudomonadati</taxon>
        <taxon>Pseudomonadota</taxon>
        <taxon>Alphaproteobacteria</taxon>
        <taxon>Hyphomicrobiales</taxon>
        <taxon>Phreatobacteraceae</taxon>
        <taxon>Phreatobacter</taxon>
    </lineage>
</organism>
<feature type="transmembrane region" description="Helical" evidence="6">
    <location>
        <begin position="99"/>
        <end position="119"/>
    </location>
</feature>
<dbReference type="GO" id="GO:0005886">
    <property type="term" value="C:plasma membrane"/>
    <property type="evidence" value="ECO:0007669"/>
    <property type="project" value="UniProtKB-SubCell"/>
</dbReference>
<feature type="transmembrane region" description="Helical" evidence="6">
    <location>
        <begin position="156"/>
        <end position="176"/>
    </location>
</feature>
<evidence type="ECO:0000256" key="3">
    <source>
        <dbReference type="ARBA" id="ARBA00022692"/>
    </source>
</evidence>
<evidence type="ECO:0000313" key="8">
    <source>
        <dbReference type="EMBL" id="AVO44911.1"/>
    </source>
</evidence>
<proteinExistence type="predicted"/>
<dbReference type="PANTHER" id="PTHR42920:SF11">
    <property type="entry name" value="INNER MEMBRANE PROTEIN YTFF"/>
    <property type="match status" value="1"/>
</dbReference>
<reference evidence="8 9" key="1">
    <citation type="submission" date="2018-03" db="EMBL/GenBank/DDBJ databases">
        <title>Genome sequencing of Phreatobacter sp.</title>
        <authorList>
            <person name="Kim S.-J."/>
            <person name="Heo J."/>
            <person name="Kwon S.-W."/>
        </authorList>
    </citation>
    <scope>NUCLEOTIDE SEQUENCE [LARGE SCALE GENOMIC DNA]</scope>
    <source>
        <strain evidence="8 9">S-12</strain>
    </source>
</reference>
<evidence type="ECO:0000313" key="9">
    <source>
        <dbReference type="Proteomes" id="UP000237889"/>
    </source>
</evidence>
<feature type="transmembrane region" description="Helical" evidence="6">
    <location>
        <begin position="42"/>
        <end position="61"/>
    </location>
</feature>
<sequence length="325" mass="33868">MATPSEARRATLLLLVMPLFFSSNLVIARAMGDAVPPFTLALLRWGVAVLILLPFTIDGLRQSAALLAAHWRRIALLGFLGMWICGAGVYWALGLTTATNGTLIYTTSPILVLLIERLAYGKALPWIRLAGVLVAMTGVAVIVLKGDPSALARLDLNLGDLGIAAAALAWAVYSLVLRNDGLARLPTMPLFTAIAIAGVATLAPFSAAELAMDGGSPRTAWDWAGVLGLALFSAVGAFSLYQYGVKIVGPAVTSCFLYLLPVYGVGMSVLFLGEALHPHHFLGMALVLGGLVAATVPQDVVAVARGALKRKFAVPGSGSPPSSTP</sequence>
<dbReference type="Proteomes" id="UP000237889">
    <property type="component" value="Chromosome"/>
</dbReference>
<keyword evidence="9" id="KW-1185">Reference proteome</keyword>
<feature type="transmembrane region" description="Helical" evidence="6">
    <location>
        <begin position="126"/>
        <end position="144"/>
    </location>
</feature>
<feature type="transmembrane region" description="Helical" evidence="6">
    <location>
        <begin position="255"/>
        <end position="273"/>
    </location>
</feature>
<feature type="transmembrane region" description="Helical" evidence="6">
    <location>
        <begin position="73"/>
        <end position="93"/>
    </location>
</feature>